<dbReference type="RefSeq" id="WP_245819149.1">
    <property type="nucleotide sequence ID" value="NZ_FQWD01000003.1"/>
</dbReference>
<evidence type="ECO:0000313" key="8">
    <source>
        <dbReference type="EMBL" id="SHG37409.1"/>
    </source>
</evidence>
<dbReference type="InterPro" id="IPR044862">
    <property type="entry name" value="Pro_4_hyd_alph_FE2OG_OXY"/>
</dbReference>
<name>A0A1M5JAT0_9ALTE</name>
<keyword evidence="3" id="KW-0847">Vitamin C</keyword>
<dbReference type="InterPro" id="IPR051559">
    <property type="entry name" value="HIF_prolyl_hydroxylases"/>
</dbReference>
<proteinExistence type="predicted"/>
<comment type="cofactor">
    <cofactor evidence="1">
        <name>L-ascorbate</name>
        <dbReference type="ChEBI" id="CHEBI:38290"/>
    </cofactor>
</comment>
<dbReference type="InterPro" id="IPR005123">
    <property type="entry name" value="Oxoglu/Fe-dep_dioxygenase_dom"/>
</dbReference>
<evidence type="ECO:0000313" key="9">
    <source>
        <dbReference type="Proteomes" id="UP000184520"/>
    </source>
</evidence>
<reference evidence="9" key="1">
    <citation type="submission" date="2016-11" db="EMBL/GenBank/DDBJ databases">
        <authorList>
            <person name="Varghese N."/>
            <person name="Submissions S."/>
        </authorList>
    </citation>
    <scope>NUCLEOTIDE SEQUENCE [LARGE SCALE GENOMIC DNA]</scope>
    <source>
        <strain evidence="9">CGMCC 1.8995</strain>
    </source>
</reference>
<dbReference type="GO" id="GO:0031418">
    <property type="term" value="F:L-ascorbic acid binding"/>
    <property type="evidence" value="ECO:0007669"/>
    <property type="project" value="UniProtKB-KW"/>
</dbReference>
<dbReference type="Pfam" id="PF13640">
    <property type="entry name" value="2OG-FeII_Oxy_3"/>
    <property type="match status" value="1"/>
</dbReference>
<evidence type="ECO:0000256" key="2">
    <source>
        <dbReference type="ARBA" id="ARBA00022723"/>
    </source>
</evidence>
<keyword evidence="4" id="KW-0223">Dioxygenase</keyword>
<dbReference type="PANTHER" id="PTHR12907">
    <property type="entry name" value="EGL NINE HOMOLOG-RELATED"/>
    <property type="match status" value="1"/>
</dbReference>
<dbReference type="GO" id="GO:0031543">
    <property type="term" value="F:peptidyl-proline dioxygenase activity"/>
    <property type="evidence" value="ECO:0007669"/>
    <property type="project" value="TreeGrafter"/>
</dbReference>
<evidence type="ECO:0000256" key="5">
    <source>
        <dbReference type="ARBA" id="ARBA00023002"/>
    </source>
</evidence>
<sequence>MEIQADLHHLTTAAIDQTAVFSGIAEDLSTKGFSIQHGVLSPALLDALVAQAQQLHHYDPAGIGREQQFQQNQFVRTDEISWIDGKLPATAEWLAWSNSLKTYLNRRLFLGLFSFESHFAHYPPGSFYKKHYDAFRGEANRVLSVVLYLNSQWGPDDGGELVIYPEEHADDTVVVTPLMGTIAIFLSEEFPHEVLPATRDRFSIAGWFRVNNSTAQRVDPPK</sequence>
<evidence type="ECO:0000256" key="1">
    <source>
        <dbReference type="ARBA" id="ARBA00001961"/>
    </source>
</evidence>
<dbReference type="STRING" id="634436.SAMN05216361_2004"/>
<keyword evidence="6" id="KW-0408">Iron</keyword>
<dbReference type="PANTHER" id="PTHR12907:SF26">
    <property type="entry name" value="HIF PROLYL HYDROXYLASE, ISOFORM C"/>
    <property type="match status" value="1"/>
</dbReference>
<dbReference type="GO" id="GO:0071456">
    <property type="term" value="P:cellular response to hypoxia"/>
    <property type="evidence" value="ECO:0007669"/>
    <property type="project" value="TreeGrafter"/>
</dbReference>
<dbReference type="Gene3D" id="2.60.120.620">
    <property type="entry name" value="q2cbj1_9rhob like domain"/>
    <property type="match status" value="1"/>
</dbReference>
<keyword evidence="2" id="KW-0479">Metal-binding</keyword>
<protein>
    <submittedName>
        <fullName evidence="8">SM-20-related protein</fullName>
    </submittedName>
</protein>
<evidence type="ECO:0000256" key="6">
    <source>
        <dbReference type="ARBA" id="ARBA00023004"/>
    </source>
</evidence>
<keyword evidence="9" id="KW-1185">Reference proteome</keyword>
<evidence type="ECO:0000256" key="3">
    <source>
        <dbReference type="ARBA" id="ARBA00022896"/>
    </source>
</evidence>
<dbReference type="GO" id="GO:0008198">
    <property type="term" value="F:ferrous iron binding"/>
    <property type="evidence" value="ECO:0007669"/>
    <property type="project" value="TreeGrafter"/>
</dbReference>
<organism evidence="8 9">
    <name type="scientific">Marisediminitalea aggregata</name>
    <dbReference type="NCBI Taxonomy" id="634436"/>
    <lineage>
        <taxon>Bacteria</taxon>
        <taxon>Pseudomonadati</taxon>
        <taxon>Pseudomonadota</taxon>
        <taxon>Gammaproteobacteria</taxon>
        <taxon>Alteromonadales</taxon>
        <taxon>Alteromonadaceae</taxon>
        <taxon>Marisediminitalea</taxon>
    </lineage>
</organism>
<feature type="domain" description="Fe2OG dioxygenase" evidence="7">
    <location>
        <begin position="108"/>
        <end position="210"/>
    </location>
</feature>
<dbReference type="AlphaFoldDB" id="A0A1M5JAT0"/>
<dbReference type="InterPro" id="IPR006620">
    <property type="entry name" value="Pro_4_hyd_alph"/>
</dbReference>
<dbReference type="EMBL" id="FQWD01000003">
    <property type="protein sequence ID" value="SHG37409.1"/>
    <property type="molecule type" value="Genomic_DNA"/>
</dbReference>
<dbReference type="SMART" id="SM00702">
    <property type="entry name" value="P4Hc"/>
    <property type="match status" value="1"/>
</dbReference>
<gene>
    <name evidence="8" type="ORF">SAMN05216361_2004</name>
</gene>
<dbReference type="PROSITE" id="PS51471">
    <property type="entry name" value="FE2OG_OXY"/>
    <property type="match status" value="1"/>
</dbReference>
<evidence type="ECO:0000259" key="7">
    <source>
        <dbReference type="PROSITE" id="PS51471"/>
    </source>
</evidence>
<keyword evidence="5" id="KW-0560">Oxidoreductase</keyword>
<evidence type="ECO:0000256" key="4">
    <source>
        <dbReference type="ARBA" id="ARBA00022964"/>
    </source>
</evidence>
<accession>A0A1M5JAT0</accession>
<dbReference type="Proteomes" id="UP000184520">
    <property type="component" value="Unassembled WGS sequence"/>
</dbReference>